<dbReference type="eggNOG" id="COG4995">
    <property type="taxonomic scope" value="Bacteria"/>
</dbReference>
<evidence type="ECO:0000313" key="2">
    <source>
        <dbReference type="EMBL" id="ELR71653.1"/>
    </source>
</evidence>
<dbReference type="OrthoDB" id="9771112at2"/>
<organism evidence="2 3">
    <name type="scientific">Fulvivirga imtechensis AK7</name>
    <dbReference type="NCBI Taxonomy" id="1237149"/>
    <lineage>
        <taxon>Bacteria</taxon>
        <taxon>Pseudomonadati</taxon>
        <taxon>Bacteroidota</taxon>
        <taxon>Cytophagia</taxon>
        <taxon>Cytophagales</taxon>
        <taxon>Fulvivirgaceae</taxon>
        <taxon>Fulvivirga</taxon>
    </lineage>
</organism>
<dbReference type="PANTHER" id="PTHR10098:SF108">
    <property type="entry name" value="TETRATRICOPEPTIDE REPEAT PROTEIN 28"/>
    <property type="match status" value="1"/>
</dbReference>
<dbReference type="Pfam" id="PF12770">
    <property type="entry name" value="CHAT"/>
    <property type="match status" value="1"/>
</dbReference>
<dbReference type="STRING" id="1237149.C900_02389"/>
<dbReference type="EMBL" id="AMZN01000034">
    <property type="protein sequence ID" value="ELR71653.1"/>
    <property type="molecule type" value="Genomic_DNA"/>
</dbReference>
<dbReference type="RefSeq" id="WP_009579786.1">
    <property type="nucleotide sequence ID" value="NZ_AMZN01000034.1"/>
</dbReference>
<proteinExistence type="predicted"/>
<protein>
    <recommendedName>
        <fullName evidence="1">CHAT domain-containing protein</fullName>
    </recommendedName>
</protein>
<gene>
    <name evidence="2" type="ORF">C900_02389</name>
</gene>
<name>L8JTT1_9BACT</name>
<evidence type="ECO:0000313" key="3">
    <source>
        <dbReference type="Proteomes" id="UP000011135"/>
    </source>
</evidence>
<dbReference type="AlphaFoldDB" id="L8JTT1"/>
<sequence>MIKKLLLLASFFHSFNCHIEAQERVGYEISDYSTQSIGDYDHVISEDEPFLFNWSALKLTYTVPDQPLEGRLEILISPDSIPDANDVILLDTLWSFAGFSYQETQVKHTLAPREYYLLTTFYASDTAHFSPRSNILRKKAQVYSYKMSVTDAHITHLRISEYNEETTLHLNVTHNLSCCPDLLGTFNSQLEVLLSENDQLTADDLSISTFFIEDTLQAGVDEKEYSSNLYGTLQLERYRYLIISRSSAYFTNGYRKVPDHWWAVPLRVVENIEEVNKSKRDKHPFLTYGSFEIPSDTLEKIDVQQLYDEAEEFFELYKNALSAIEVKDYNLALKWTDAAFAYAGSHRYSSLIYTSPDMISDLYSGLSHLSNYDNERETLSFRLGEAMKMSDLMEQAYENLVRKLLPDSLELAGNLDESGFYGNKATFDQELLFQVPVIWKRYSLSALQHFIRVQDYESADLIIQQAGKHMKLYLPLWRMLSGNATMKEAFLYLGGTLVESNDMLDMALTMLEFYTATGLFEEGRNAETLAKLLYDCTDGSYPAEYWKTMAAFAETTGNWNAADSLYGMVDSYYQNLLEKQEKGTSLAGKYWMETQHRNLFGAKTGAVTELSQLEKTFTKYMSSIKNDENALFLYMDLISSRHVSRLAGFLGSSYYPGLYLHNIESLEAQGEYFLASDWKKELAFFLGRDGRYEEALSMYLSLFVIENMKSQAFRLSFSEEAQISYFVLQQEMLSRFMSLLEEMQSVNEPHFDQALEEALKQTLFYHSYILRGTFRMLYDVYQSESPQVQMQYEKWRLLREYLNKLYVEGKTQPDDIHLLKQEIGQTESEMIRLSRDTASFYFDHLPDAEAIRNQLKHGEAAVEIVRYRANHKVYHGGALKYAAFVIRKDSQDVGFVHFPDGEKLETRSYHFYNNAIKYKQPDTLSYGAFWEPLAAHLAGIKKIFWAPDGVFHLINPATLFNRETQSHLLEEIELEVVPTISQISSDEPVELSTAMLLGNPEYVKGERSEEATTAPTTRSSLLQNRLNGLPGTKTEVECIGSLLKDNQIDIHTLMYRDATKQAIFAHNQADLLHFATHGFWMDLLPGVPERHQLYESLSGSGLVLAHAQIPKEDGYQLRPEGILTAAEIQDMYLFKSKLVVLSACETGLGEVVAGEGLYGLKRAFQRAGVENLVTSLWKVDDQVTQQFMVEFYQRLVKTKDLSASFNNTMMAIKAQYPEPYYWGAFVLTCNR</sequence>
<comment type="caution">
    <text evidence="2">The sequence shown here is derived from an EMBL/GenBank/DDBJ whole genome shotgun (WGS) entry which is preliminary data.</text>
</comment>
<feature type="domain" description="CHAT" evidence="1">
    <location>
        <begin position="926"/>
        <end position="1227"/>
    </location>
</feature>
<dbReference type="InterPro" id="IPR024983">
    <property type="entry name" value="CHAT_dom"/>
</dbReference>
<accession>L8JTT1</accession>
<reference evidence="2 3" key="1">
    <citation type="submission" date="2012-12" db="EMBL/GenBank/DDBJ databases">
        <title>Genome assembly of Fulvivirga imtechensis AK7.</title>
        <authorList>
            <person name="Nupur N."/>
            <person name="Khatri I."/>
            <person name="Kumar R."/>
            <person name="Subramanian S."/>
            <person name="Pinnaka A."/>
        </authorList>
    </citation>
    <scope>NUCLEOTIDE SEQUENCE [LARGE SCALE GENOMIC DNA]</scope>
    <source>
        <strain evidence="2 3">AK7</strain>
    </source>
</reference>
<dbReference type="PATRIC" id="fig|1237149.3.peg.2255"/>
<evidence type="ECO:0000259" key="1">
    <source>
        <dbReference type="Pfam" id="PF12770"/>
    </source>
</evidence>
<keyword evidence="3" id="KW-1185">Reference proteome</keyword>
<dbReference type="PANTHER" id="PTHR10098">
    <property type="entry name" value="RAPSYN-RELATED"/>
    <property type="match status" value="1"/>
</dbReference>
<dbReference type="Proteomes" id="UP000011135">
    <property type="component" value="Unassembled WGS sequence"/>
</dbReference>